<evidence type="ECO:0008006" key="5">
    <source>
        <dbReference type="Google" id="ProtNLM"/>
    </source>
</evidence>
<feature type="compositionally biased region" description="Polar residues" evidence="1">
    <location>
        <begin position="84"/>
        <end position="101"/>
    </location>
</feature>
<feature type="signal peptide" evidence="2">
    <location>
        <begin position="1"/>
        <end position="21"/>
    </location>
</feature>
<sequence length="165" mass="18563">MISYLVVAFHIVCGFSMLATSQPPKNQHLASLPRHWTWETECDSSRDCGLAPSWFIAKADIYIFLSQHCAIPVSPPTARRSDNQKIPQPENHSPTKTLQQQDVEHSKLDKSERAPSFHHPIVRASVSVCLQRGRACWRDGKVGTRRSSHGAISPSLELWLFGHLD</sequence>
<organism evidence="3 4">
    <name type="scientific">Phialemonium atrogriseum</name>
    <dbReference type="NCBI Taxonomy" id="1093897"/>
    <lineage>
        <taxon>Eukaryota</taxon>
        <taxon>Fungi</taxon>
        <taxon>Dikarya</taxon>
        <taxon>Ascomycota</taxon>
        <taxon>Pezizomycotina</taxon>
        <taxon>Sordariomycetes</taxon>
        <taxon>Sordariomycetidae</taxon>
        <taxon>Cephalothecales</taxon>
        <taxon>Cephalothecaceae</taxon>
        <taxon>Phialemonium</taxon>
    </lineage>
</organism>
<evidence type="ECO:0000313" key="3">
    <source>
        <dbReference type="EMBL" id="KAK1764131.1"/>
    </source>
</evidence>
<evidence type="ECO:0000256" key="1">
    <source>
        <dbReference type="SAM" id="MobiDB-lite"/>
    </source>
</evidence>
<proteinExistence type="predicted"/>
<protein>
    <recommendedName>
        <fullName evidence="5">Secreted protein</fullName>
    </recommendedName>
</protein>
<accession>A0AAJ0BTV9</accession>
<evidence type="ECO:0000256" key="2">
    <source>
        <dbReference type="SAM" id="SignalP"/>
    </source>
</evidence>
<dbReference type="AlphaFoldDB" id="A0AAJ0BTV9"/>
<keyword evidence="2" id="KW-0732">Signal</keyword>
<feature type="chain" id="PRO_5042585367" description="Secreted protein" evidence="2">
    <location>
        <begin position="22"/>
        <end position="165"/>
    </location>
</feature>
<dbReference type="Proteomes" id="UP001244011">
    <property type="component" value="Unassembled WGS sequence"/>
</dbReference>
<dbReference type="GeneID" id="85305827"/>
<feature type="region of interest" description="Disordered" evidence="1">
    <location>
        <begin position="75"/>
        <end position="114"/>
    </location>
</feature>
<gene>
    <name evidence="3" type="ORF">QBC33DRAFT_208590</name>
</gene>
<name>A0AAJ0BTV9_9PEZI</name>
<comment type="caution">
    <text evidence="3">The sequence shown here is derived from an EMBL/GenBank/DDBJ whole genome shotgun (WGS) entry which is preliminary data.</text>
</comment>
<reference evidence="3" key="1">
    <citation type="submission" date="2023-06" db="EMBL/GenBank/DDBJ databases">
        <title>Genome-scale phylogeny and comparative genomics of the fungal order Sordariales.</title>
        <authorList>
            <consortium name="Lawrence Berkeley National Laboratory"/>
            <person name="Hensen N."/>
            <person name="Bonometti L."/>
            <person name="Westerberg I."/>
            <person name="Brannstrom I.O."/>
            <person name="Guillou S."/>
            <person name="Cros-Aarteil S."/>
            <person name="Calhoun S."/>
            <person name="Haridas S."/>
            <person name="Kuo A."/>
            <person name="Mondo S."/>
            <person name="Pangilinan J."/>
            <person name="Riley R."/>
            <person name="Labutti K."/>
            <person name="Andreopoulos B."/>
            <person name="Lipzen A."/>
            <person name="Chen C."/>
            <person name="Yanf M."/>
            <person name="Daum C."/>
            <person name="Ng V."/>
            <person name="Clum A."/>
            <person name="Steindorff A."/>
            <person name="Ohm R."/>
            <person name="Martin F."/>
            <person name="Silar P."/>
            <person name="Natvig D."/>
            <person name="Lalanne C."/>
            <person name="Gautier V."/>
            <person name="Ament-Velasquez S.L."/>
            <person name="Kruys A."/>
            <person name="Hutchinson M.I."/>
            <person name="Powell A.J."/>
            <person name="Barry K."/>
            <person name="Miller A.N."/>
            <person name="Grigoriev I.V."/>
            <person name="Debuchy R."/>
            <person name="Gladieux P."/>
            <person name="Thoren M.H."/>
            <person name="Johannesson H."/>
        </authorList>
    </citation>
    <scope>NUCLEOTIDE SEQUENCE</scope>
    <source>
        <strain evidence="3">8032-3</strain>
    </source>
</reference>
<feature type="compositionally biased region" description="Basic and acidic residues" evidence="1">
    <location>
        <begin position="102"/>
        <end position="114"/>
    </location>
</feature>
<dbReference type="RefSeq" id="XP_060280344.1">
    <property type="nucleotide sequence ID" value="XM_060422640.1"/>
</dbReference>
<evidence type="ECO:0000313" key="4">
    <source>
        <dbReference type="Proteomes" id="UP001244011"/>
    </source>
</evidence>
<dbReference type="EMBL" id="MU839022">
    <property type="protein sequence ID" value="KAK1764131.1"/>
    <property type="molecule type" value="Genomic_DNA"/>
</dbReference>
<keyword evidence="4" id="KW-1185">Reference proteome</keyword>